<evidence type="ECO:0000256" key="3">
    <source>
        <dbReference type="ARBA" id="ARBA00022559"/>
    </source>
</evidence>
<feature type="binding site" evidence="14">
    <location>
        <position position="408"/>
    </location>
    <ligand>
        <name>Ca(2+)</name>
        <dbReference type="ChEBI" id="CHEBI:29108"/>
        <label>1</label>
    </ligand>
</feature>
<keyword evidence="9 16" id="KW-1015">Disulfide bond</keyword>
<dbReference type="PROSITE" id="PS00435">
    <property type="entry name" value="PEROXIDASE_1"/>
    <property type="match status" value="1"/>
</dbReference>
<comment type="similarity">
    <text evidence="2">Belongs to the peroxidase family. Ascorbate peroxidase subfamily.</text>
</comment>
<dbReference type="PROSITE" id="PS50873">
    <property type="entry name" value="PEROXIDASE_4"/>
    <property type="match status" value="2"/>
</dbReference>
<feature type="binding site" evidence="14">
    <location>
        <position position="414"/>
    </location>
    <ligand>
        <name>Ca(2+)</name>
        <dbReference type="ChEBI" id="CHEBI:29108"/>
        <label>1</label>
    </ligand>
</feature>
<dbReference type="FunFam" id="1.10.420.10:FF:000012">
    <property type="entry name" value="Peroxidase"/>
    <property type="match status" value="2"/>
</dbReference>
<feature type="domain" description="Plant heme peroxidase family profile" evidence="18">
    <location>
        <begin position="361"/>
        <end position="676"/>
    </location>
</feature>
<dbReference type="PROSITE" id="PS00436">
    <property type="entry name" value="PEROXIDASE_2"/>
    <property type="match status" value="2"/>
</dbReference>
<evidence type="ECO:0000256" key="5">
    <source>
        <dbReference type="ARBA" id="ARBA00022723"/>
    </source>
</evidence>
<keyword evidence="20" id="KW-1185">Reference proteome</keyword>
<name>A0A0D3EMT7_9ORYZ</name>
<feature type="signal peptide" evidence="17">
    <location>
        <begin position="1"/>
        <end position="21"/>
    </location>
</feature>
<feature type="site" description="Transition state stabilizer" evidence="15">
    <location>
        <position position="400"/>
    </location>
</feature>
<feature type="binding site" evidence="14">
    <location>
        <position position="586"/>
    </location>
    <ligand>
        <name>Ca(2+)</name>
        <dbReference type="ChEBI" id="CHEBI:29108"/>
        <label>2</label>
    </ligand>
</feature>
<evidence type="ECO:0000256" key="12">
    <source>
        <dbReference type="PIRSR" id="PIRSR600823-1"/>
    </source>
</evidence>
<evidence type="ECO:0000256" key="4">
    <source>
        <dbReference type="ARBA" id="ARBA00022617"/>
    </source>
</evidence>
<feature type="disulfide bond" evidence="16">
    <location>
        <begin position="540"/>
        <end position="567"/>
    </location>
</feature>
<dbReference type="PANTHER" id="PTHR31235">
    <property type="entry name" value="PEROXIDASE 25-RELATED"/>
    <property type="match status" value="1"/>
</dbReference>
<reference evidence="19" key="1">
    <citation type="journal article" date="2009" name="Rice">
        <title>De Novo Next Generation Sequencing of Plant Genomes.</title>
        <authorList>
            <person name="Rounsley S."/>
            <person name="Marri P.R."/>
            <person name="Yu Y."/>
            <person name="He R."/>
            <person name="Sisneros N."/>
            <person name="Goicoechea J.L."/>
            <person name="Lee S.J."/>
            <person name="Angelova A."/>
            <person name="Kudrna D."/>
            <person name="Luo M."/>
            <person name="Affourtit J."/>
            <person name="Desany B."/>
            <person name="Knight J."/>
            <person name="Niazi F."/>
            <person name="Egholm M."/>
            <person name="Wing R.A."/>
        </authorList>
    </citation>
    <scope>NUCLEOTIDE SEQUENCE [LARGE SCALE GENOMIC DNA]</scope>
    <source>
        <strain evidence="19">cv. IRGC 105608</strain>
    </source>
</reference>
<dbReference type="GO" id="GO:0020037">
    <property type="term" value="F:heme binding"/>
    <property type="evidence" value="ECO:0007669"/>
    <property type="project" value="InterPro"/>
</dbReference>
<comment type="cofactor">
    <cofactor evidence="14">
        <name>Ca(2+)</name>
        <dbReference type="ChEBI" id="CHEBI:29108"/>
    </cofactor>
    <text evidence="14">Binds 2 calcium ions per subunit.</text>
</comment>
<evidence type="ECO:0000256" key="10">
    <source>
        <dbReference type="ARBA" id="ARBA00023283"/>
    </source>
</evidence>
<dbReference type="SUPFAM" id="SSF48113">
    <property type="entry name" value="Heme-dependent peroxidases"/>
    <property type="match status" value="2"/>
</dbReference>
<accession>A0A0D3EMT7</accession>
<organism evidence="19">
    <name type="scientific">Oryza barthii</name>
    <dbReference type="NCBI Taxonomy" id="65489"/>
    <lineage>
        <taxon>Eukaryota</taxon>
        <taxon>Viridiplantae</taxon>
        <taxon>Streptophyta</taxon>
        <taxon>Embryophyta</taxon>
        <taxon>Tracheophyta</taxon>
        <taxon>Spermatophyta</taxon>
        <taxon>Magnoliopsida</taxon>
        <taxon>Liliopsida</taxon>
        <taxon>Poales</taxon>
        <taxon>Poaceae</taxon>
        <taxon>BOP clade</taxon>
        <taxon>Oryzoideae</taxon>
        <taxon>Oryzeae</taxon>
        <taxon>Oryzinae</taxon>
        <taxon>Oryza</taxon>
    </lineage>
</organism>
<feature type="domain" description="Plant heme peroxidase family profile" evidence="18">
    <location>
        <begin position="31"/>
        <end position="334"/>
    </location>
</feature>
<dbReference type="GO" id="GO:0046872">
    <property type="term" value="F:metal ion binding"/>
    <property type="evidence" value="ECO:0007669"/>
    <property type="project" value="UniProtKB-KW"/>
</dbReference>
<evidence type="ECO:0000256" key="11">
    <source>
        <dbReference type="ARBA" id="ARBA00023324"/>
    </source>
</evidence>
<reference evidence="19" key="2">
    <citation type="submission" date="2015-03" db="UniProtKB">
        <authorList>
            <consortium name="EnsemblPlants"/>
        </authorList>
    </citation>
    <scope>IDENTIFICATION</scope>
</reference>
<dbReference type="GO" id="GO:0006979">
    <property type="term" value="P:response to oxidative stress"/>
    <property type="evidence" value="ECO:0007669"/>
    <property type="project" value="InterPro"/>
</dbReference>
<dbReference type="InterPro" id="IPR000823">
    <property type="entry name" value="Peroxidase_pln"/>
</dbReference>
<feature type="binding site" evidence="14">
    <location>
        <position position="410"/>
    </location>
    <ligand>
        <name>Ca(2+)</name>
        <dbReference type="ChEBI" id="CHEBI:29108"/>
        <label>1</label>
    </ligand>
</feature>
<dbReference type="PaxDb" id="65489-OBART01G12330.1"/>
<feature type="binding site" evidence="14">
    <location>
        <position position="412"/>
    </location>
    <ligand>
        <name>Ca(2+)</name>
        <dbReference type="ChEBI" id="CHEBI:29108"/>
        <label>1</label>
    </ligand>
</feature>
<evidence type="ECO:0000256" key="2">
    <source>
        <dbReference type="ARBA" id="ARBA00006873"/>
    </source>
</evidence>
<dbReference type="HOGENOM" id="CLU_010543_4_1_1"/>
<keyword evidence="4" id="KW-0349">Heme</keyword>
<evidence type="ECO:0000256" key="16">
    <source>
        <dbReference type="PIRSR" id="PIRSR600823-5"/>
    </source>
</evidence>
<evidence type="ECO:0000256" key="9">
    <source>
        <dbReference type="ARBA" id="ARBA00023157"/>
    </source>
</evidence>
<dbReference type="InterPro" id="IPR010255">
    <property type="entry name" value="Haem_peroxidase_sf"/>
</dbReference>
<comment type="catalytic activity">
    <reaction evidence="1">
        <text>2 a phenolic donor + H2O2 = 2 a phenolic radical donor + 2 H2O</text>
        <dbReference type="Rhea" id="RHEA:56136"/>
        <dbReference type="ChEBI" id="CHEBI:15377"/>
        <dbReference type="ChEBI" id="CHEBI:16240"/>
        <dbReference type="ChEBI" id="CHEBI:139520"/>
        <dbReference type="ChEBI" id="CHEBI:139521"/>
        <dbReference type="EC" id="1.11.1.7"/>
    </reaction>
</comment>
<feature type="disulfide bond" evidence="16">
    <location>
        <begin position="459"/>
        <end position="672"/>
    </location>
</feature>
<keyword evidence="6 14" id="KW-0106">Calcium</keyword>
<feature type="disulfide bond" evidence="16">
    <location>
        <begin position="406"/>
        <end position="411"/>
    </location>
</feature>
<dbReference type="InterPro" id="IPR033905">
    <property type="entry name" value="Secretory_peroxidase"/>
</dbReference>
<dbReference type="GO" id="GO:0140825">
    <property type="term" value="F:lactoperoxidase activity"/>
    <property type="evidence" value="ECO:0007669"/>
    <property type="project" value="UniProtKB-EC"/>
</dbReference>
<keyword evidence="11" id="KW-0376">Hydrogen peroxide</keyword>
<evidence type="ECO:0000259" key="18">
    <source>
        <dbReference type="PROSITE" id="PS50873"/>
    </source>
</evidence>
<feature type="disulfide bond" evidence="16">
    <location>
        <begin position="371"/>
        <end position="453"/>
    </location>
</feature>
<evidence type="ECO:0000256" key="13">
    <source>
        <dbReference type="PIRSR" id="PIRSR600823-2"/>
    </source>
</evidence>
<sequence length="677" mass="71199">MINDDYACMCMLAVAVRLAAAIVVPSAAPCALTVGFYNGKCGNVSVESVVYDTVKAFLDADKSKGAALVRLLFHDCFVNGCDGSILLDNSTTNPSPEKFAVANLGIAGLDVIDAVKAKLETACPGVVSCADIVVFAGRDASRYMSNGGVNFDVPAGRLDGIVSSSVDAQNTLPDSKADIGKLIANFAAKGFTPEELVILSGAHSIGKAHCSNFDDRLTAPDSEINADYRDNVLSKTCKSAPNPTLANNIRDIDAATLGDLASYVVPAVGGDYLDNSYYKNNKNNLVLFNSDWALVGSNATLQHVNEYAENGTLWNIDFAQALVKLSKLAMPAGSVFVVVCMLAVAFRLVAAVVVPSAAPGGLTVGYYNGKCNNVNVESIVYNTVKDFLDADRSKGAALVRLLFHDCFVRGCDGSILLDNSTANPSPEKMSGANIGIAGLDVIDAIKAKLETACPGVVSCADIVVFAGRDASRYMSNGGVSFDVPAGRLDGVVSSAADATNTLPDSKTGVATLISNFAKKGFTPEELVILSGAHSIGKAHCSNFDDRLTAPDSEINADYRDNVLNKTCKSSSAAANPTLIRDIDAATLGDLASYVVPAVGGDYLDNSYYKNNKNNLVLFHSDWALVGTNSTLQHVNEYAENGTLWNIDFAQALVKLSKLAMPAGSVGQIRKTCRAINY</sequence>
<feature type="binding site" evidence="14">
    <location>
        <position position="583"/>
    </location>
    <ligand>
        <name>Ca(2+)</name>
        <dbReference type="ChEBI" id="CHEBI:29108"/>
        <label>2</label>
    </ligand>
</feature>
<dbReference type="InterPro" id="IPR019793">
    <property type="entry name" value="Peroxidases_heam-ligand_BS"/>
</dbReference>
<evidence type="ECO:0000256" key="1">
    <source>
        <dbReference type="ARBA" id="ARBA00000189"/>
    </source>
</evidence>
<dbReference type="AlphaFoldDB" id="A0A0D3EMT7"/>
<dbReference type="Proteomes" id="UP000026960">
    <property type="component" value="Chromosome 1"/>
</dbReference>
<protein>
    <submittedName>
        <fullName evidence="19">Peroxidase</fullName>
    </submittedName>
</protein>
<dbReference type="InterPro" id="IPR002016">
    <property type="entry name" value="Haem_peroxidase"/>
</dbReference>
<feature type="chain" id="PRO_5002260926" evidence="17">
    <location>
        <begin position="22"/>
        <end position="677"/>
    </location>
</feature>
<keyword evidence="8 14" id="KW-0408">Iron</keyword>
<keyword evidence="17" id="KW-0732">Signal</keyword>
<dbReference type="CDD" id="cd00693">
    <property type="entry name" value="secretory_peroxidase"/>
    <property type="match status" value="2"/>
</dbReference>
<dbReference type="PRINTS" id="PR00461">
    <property type="entry name" value="PLPEROXIDASE"/>
</dbReference>
<dbReference type="Pfam" id="PF00141">
    <property type="entry name" value="peroxidase"/>
    <property type="match status" value="2"/>
</dbReference>
<dbReference type="InterPro" id="IPR019794">
    <property type="entry name" value="Peroxidases_AS"/>
</dbReference>
<dbReference type="EnsemblPlants" id="OBART01G12330.1">
    <property type="protein sequence ID" value="OBART01G12330.1"/>
    <property type="gene ID" value="OBART01G12330"/>
</dbReference>
<evidence type="ECO:0000256" key="7">
    <source>
        <dbReference type="ARBA" id="ARBA00023002"/>
    </source>
</evidence>
<feature type="binding site" evidence="14">
    <location>
        <position position="604"/>
    </location>
    <ligand>
        <name>Ca(2+)</name>
        <dbReference type="ChEBI" id="CHEBI:29108"/>
        <label>2</label>
    </ligand>
</feature>
<keyword evidence="5 14" id="KW-0479">Metal-binding</keyword>
<dbReference type="PRINTS" id="PR00458">
    <property type="entry name" value="PEROXIDASE"/>
</dbReference>
<evidence type="ECO:0000256" key="15">
    <source>
        <dbReference type="PIRSR" id="PIRSR600823-4"/>
    </source>
</evidence>
<feature type="binding site" description="axial binding residue" evidence="14">
    <location>
        <position position="533"/>
    </location>
    <ligand>
        <name>heme b</name>
        <dbReference type="ChEBI" id="CHEBI:60344"/>
    </ligand>
    <ligandPart>
        <name>Fe</name>
        <dbReference type="ChEBI" id="CHEBI:18248"/>
    </ligandPart>
</feature>
<feature type="binding site" evidence="14">
    <location>
        <position position="405"/>
    </location>
    <ligand>
        <name>Ca(2+)</name>
        <dbReference type="ChEBI" id="CHEBI:29108"/>
        <label>1</label>
    </ligand>
</feature>
<evidence type="ECO:0000256" key="17">
    <source>
        <dbReference type="SAM" id="SignalP"/>
    </source>
</evidence>
<evidence type="ECO:0000256" key="14">
    <source>
        <dbReference type="PIRSR" id="PIRSR600823-3"/>
    </source>
</evidence>
<feature type="binding site" evidence="14">
    <location>
        <position position="427"/>
    </location>
    <ligand>
        <name>Ca(2+)</name>
        <dbReference type="ChEBI" id="CHEBI:29108"/>
        <label>1</label>
    </ligand>
</feature>
<feature type="active site" description="Proton acceptor" evidence="12">
    <location>
        <position position="404"/>
    </location>
</feature>
<dbReference type="Gene3D" id="1.10.520.10">
    <property type="match status" value="2"/>
</dbReference>
<dbReference type="Gramene" id="OBART01G12330.1">
    <property type="protein sequence ID" value="OBART01G12330.1"/>
    <property type="gene ID" value="OBART01G12330"/>
</dbReference>
<dbReference type="GO" id="GO:0042744">
    <property type="term" value="P:hydrogen peroxide catabolic process"/>
    <property type="evidence" value="ECO:0007669"/>
    <property type="project" value="UniProtKB-KW"/>
</dbReference>
<dbReference type="eggNOG" id="ENOG502QPX7">
    <property type="taxonomic scope" value="Eukaryota"/>
</dbReference>
<comment type="cofactor">
    <cofactor evidence="14">
        <name>heme b</name>
        <dbReference type="ChEBI" id="CHEBI:60344"/>
    </cofactor>
    <text evidence="14">Binds 1 heme b (iron(II)-protoporphyrin IX) group per subunit.</text>
</comment>
<keyword evidence="3" id="KW-0575">Peroxidase</keyword>
<evidence type="ECO:0000256" key="6">
    <source>
        <dbReference type="ARBA" id="ARBA00022837"/>
    </source>
</evidence>
<evidence type="ECO:0000313" key="20">
    <source>
        <dbReference type="Proteomes" id="UP000026960"/>
    </source>
</evidence>
<proteinExistence type="inferred from homology"/>
<keyword evidence="10" id="KW-0873">Pyrrolidone carboxylic acid</keyword>
<feature type="binding site" evidence="13">
    <location>
        <position position="503"/>
    </location>
    <ligand>
        <name>substrate</name>
    </ligand>
</feature>
<evidence type="ECO:0000313" key="19">
    <source>
        <dbReference type="EnsemblPlants" id="OBART01G12330.1"/>
    </source>
</evidence>
<keyword evidence="7" id="KW-0560">Oxidoreductase</keyword>
<evidence type="ECO:0000256" key="8">
    <source>
        <dbReference type="ARBA" id="ARBA00023004"/>
    </source>
</evidence>
<dbReference type="Gene3D" id="1.10.420.10">
    <property type="entry name" value="Peroxidase, domain 2"/>
    <property type="match status" value="2"/>
</dbReference>